<evidence type="ECO:0000313" key="3">
    <source>
        <dbReference type="EMBL" id="KAK0721231.1"/>
    </source>
</evidence>
<keyword evidence="1" id="KW-0732">Signal</keyword>
<evidence type="ECO:0000313" key="4">
    <source>
        <dbReference type="Proteomes" id="UP001172159"/>
    </source>
</evidence>
<name>A0AA40ASJ8_9PEZI</name>
<sequence length="487" mass="53974">MGPPTLLYLTTGLALLTTTTLADLTTVIDATSNRGTWEGWGTSLAWWAAAFGQRDDLADIFFTLKTTSFQGQSLPGLGFTIARYNAGASSTNTINSSTRMVVSPKMIPSRQVEGFWLDWTSSDPSSPSWKWSADPNQRAMLSKAASRGANILELFSNSPMWWMCKNHNPSGSDDGKSDNLQSWNYQQHAVYLATIAKYAADNWGVKFQSVDPFNEPSANWWNGKTGTQEGCHFEASTQASVINHLRSELNNRGLQQTIISASDESHYDEAVTTLNRLSGNSAMGQIARVNVHGYQYSGGKRDALYELVSRAGKRLWQSEYGEEDATGERLVSNLLLDMRWLRPTAWVYWQVLDGGGWGLIEADNDRKTVGQANQKYFVLAQFARHIRPGMRILDAGSDYAVAAYDQQARKLVIVAVNWGDAQYINFDLSRFGAAGSNGSTIKRWATQIGSGSRYAEHSDTQLSGTKFWSRFEKKMVQTFEVTGVSSS</sequence>
<dbReference type="InterPro" id="IPR039514">
    <property type="entry name" value="6GAL-like"/>
</dbReference>
<proteinExistence type="predicted"/>
<organism evidence="3 4">
    <name type="scientific">Apiosordaria backusii</name>
    <dbReference type="NCBI Taxonomy" id="314023"/>
    <lineage>
        <taxon>Eukaryota</taxon>
        <taxon>Fungi</taxon>
        <taxon>Dikarya</taxon>
        <taxon>Ascomycota</taxon>
        <taxon>Pezizomycotina</taxon>
        <taxon>Sordariomycetes</taxon>
        <taxon>Sordariomycetidae</taxon>
        <taxon>Sordariales</taxon>
        <taxon>Lasiosphaeriaceae</taxon>
        <taxon>Apiosordaria</taxon>
    </lineage>
</organism>
<reference evidence="3" key="1">
    <citation type="submission" date="2023-06" db="EMBL/GenBank/DDBJ databases">
        <title>Genome-scale phylogeny and comparative genomics of the fungal order Sordariales.</title>
        <authorList>
            <consortium name="Lawrence Berkeley National Laboratory"/>
            <person name="Hensen N."/>
            <person name="Bonometti L."/>
            <person name="Westerberg I."/>
            <person name="Brannstrom I.O."/>
            <person name="Guillou S."/>
            <person name="Cros-Aarteil S."/>
            <person name="Calhoun S."/>
            <person name="Haridas S."/>
            <person name="Kuo A."/>
            <person name="Mondo S."/>
            <person name="Pangilinan J."/>
            <person name="Riley R."/>
            <person name="Labutti K."/>
            <person name="Andreopoulos B."/>
            <person name="Lipzen A."/>
            <person name="Chen C."/>
            <person name="Yanf M."/>
            <person name="Daum C."/>
            <person name="Ng V."/>
            <person name="Clum A."/>
            <person name="Steindorff A."/>
            <person name="Ohm R."/>
            <person name="Martin F."/>
            <person name="Silar P."/>
            <person name="Natvig D."/>
            <person name="Lalanne C."/>
            <person name="Gautier V."/>
            <person name="Ament-Velasquez S.L."/>
            <person name="Kruys A."/>
            <person name="Hutchinson M.I."/>
            <person name="Powell A.J."/>
            <person name="Barry K."/>
            <person name="Miller A.N."/>
            <person name="Grigoriev I.V."/>
            <person name="Debuchy R."/>
            <person name="Gladieux P."/>
            <person name="Thoren M.H."/>
            <person name="Johannesson H."/>
        </authorList>
    </citation>
    <scope>NUCLEOTIDE SEQUENCE</scope>
    <source>
        <strain evidence="3">CBS 540.89</strain>
    </source>
</reference>
<dbReference type="EMBL" id="JAUKTV010000012">
    <property type="protein sequence ID" value="KAK0721231.1"/>
    <property type="molecule type" value="Genomic_DNA"/>
</dbReference>
<dbReference type="SUPFAM" id="SSF51445">
    <property type="entry name" value="(Trans)glycosidases"/>
    <property type="match status" value="1"/>
</dbReference>
<dbReference type="Pfam" id="PF14587">
    <property type="entry name" value="Glyco_hydr_30_2"/>
    <property type="match status" value="1"/>
</dbReference>
<evidence type="ECO:0000259" key="2">
    <source>
        <dbReference type="Pfam" id="PF14587"/>
    </source>
</evidence>
<dbReference type="PANTHER" id="PTHR42767:SF1">
    <property type="entry name" value="ENDO-BETA-1,6-GALACTANASE-LIKE DOMAIN-CONTAINING PROTEIN"/>
    <property type="match status" value="1"/>
</dbReference>
<dbReference type="Gene3D" id="3.20.20.80">
    <property type="entry name" value="Glycosidases"/>
    <property type="match status" value="1"/>
</dbReference>
<keyword evidence="4" id="KW-1185">Reference proteome</keyword>
<protein>
    <submittedName>
        <fullName evidence="3">Glycoside hydrolase superfamily</fullName>
    </submittedName>
</protein>
<feature type="domain" description="Endo-beta-1,6-galactanase-like" evidence="2">
    <location>
        <begin position="25"/>
        <end position="260"/>
    </location>
</feature>
<evidence type="ECO:0000256" key="1">
    <source>
        <dbReference type="SAM" id="SignalP"/>
    </source>
</evidence>
<dbReference type="AlphaFoldDB" id="A0AA40ASJ8"/>
<dbReference type="Proteomes" id="UP001172159">
    <property type="component" value="Unassembled WGS sequence"/>
</dbReference>
<gene>
    <name evidence="3" type="ORF">B0T21DRAFT_423601</name>
</gene>
<keyword evidence="3" id="KW-0378">Hydrolase</keyword>
<feature type="chain" id="PRO_5041231160" evidence="1">
    <location>
        <begin position="23"/>
        <end position="487"/>
    </location>
</feature>
<comment type="caution">
    <text evidence="3">The sequence shown here is derived from an EMBL/GenBank/DDBJ whole genome shotgun (WGS) entry which is preliminary data.</text>
</comment>
<dbReference type="PANTHER" id="PTHR42767">
    <property type="entry name" value="ENDO-BETA-1,6-GALACTANASE"/>
    <property type="match status" value="1"/>
</dbReference>
<dbReference type="GO" id="GO:0004553">
    <property type="term" value="F:hydrolase activity, hydrolyzing O-glycosyl compounds"/>
    <property type="evidence" value="ECO:0007669"/>
    <property type="project" value="InterPro"/>
</dbReference>
<dbReference type="InterPro" id="IPR039743">
    <property type="entry name" value="6GAL/EXGAL"/>
</dbReference>
<accession>A0AA40ASJ8</accession>
<feature type="signal peptide" evidence="1">
    <location>
        <begin position="1"/>
        <end position="22"/>
    </location>
</feature>
<dbReference type="InterPro" id="IPR017853">
    <property type="entry name" value="GH"/>
</dbReference>